<comment type="cofactor">
    <cofactor evidence="1">
        <name>FMN</name>
        <dbReference type="ChEBI" id="CHEBI:58210"/>
    </cofactor>
</comment>
<dbReference type="InterPro" id="IPR002563">
    <property type="entry name" value="Flavin_Rdtase-like_dom"/>
</dbReference>
<dbReference type="EMBL" id="LNQN01000002">
    <property type="protein sequence ID" value="KSU83323.1"/>
    <property type="molecule type" value="Genomic_DNA"/>
</dbReference>
<evidence type="ECO:0000313" key="7">
    <source>
        <dbReference type="Proteomes" id="UP000054099"/>
    </source>
</evidence>
<dbReference type="RefSeq" id="WP_061972119.1">
    <property type="nucleotide sequence ID" value="NZ_FMAV01000002.1"/>
</dbReference>
<feature type="domain" description="Flavin reductase like" evidence="5">
    <location>
        <begin position="20"/>
        <end position="176"/>
    </location>
</feature>
<proteinExistence type="inferred from homology"/>
<reference evidence="6 7" key="1">
    <citation type="journal article" date="2014" name="Antonie Van Leeuwenhoek">
        <title>Fictibacillus enclensis sp. nov., isolated from marine sediment.</title>
        <authorList>
            <person name="Dastager S.G."/>
            <person name="Mawlankar R."/>
            <person name="Srinivasan K."/>
            <person name="Tang S.K."/>
            <person name="Lee J.C."/>
            <person name="Ramana V.V."/>
            <person name="Shouche Y.S."/>
        </authorList>
    </citation>
    <scope>NUCLEOTIDE SEQUENCE [LARGE SCALE GENOMIC DNA]</scope>
    <source>
        <strain evidence="6 7">NIO-1003</strain>
    </source>
</reference>
<dbReference type="SMART" id="SM00903">
    <property type="entry name" value="Flavin_Reduct"/>
    <property type="match status" value="1"/>
</dbReference>
<dbReference type="GO" id="GO:0016646">
    <property type="term" value="F:oxidoreductase activity, acting on the CH-NH group of donors, NAD or NADP as acceptor"/>
    <property type="evidence" value="ECO:0007669"/>
    <property type="project" value="UniProtKB-ARBA"/>
</dbReference>
<protein>
    <recommendedName>
        <fullName evidence="5">Flavin reductase like domain-containing protein</fullName>
    </recommendedName>
</protein>
<keyword evidence="3" id="KW-0288">FMN</keyword>
<name>A0A0V8J8N0_9BACL</name>
<dbReference type="GO" id="GO:0010181">
    <property type="term" value="F:FMN binding"/>
    <property type="evidence" value="ECO:0007669"/>
    <property type="project" value="InterPro"/>
</dbReference>
<dbReference type="PANTHER" id="PTHR33798:SF5">
    <property type="entry name" value="FLAVIN REDUCTASE LIKE DOMAIN-CONTAINING PROTEIN"/>
    <property type="match status" value="1"/>
</dbReference>
<comment type="caution">
    <text evidence="6">The sequence shown here is derived from an EMBL/GenBank/DDBJ whole genome shotgun (WGS) entry which is preliminary data.</text>
</comment>
<comment type="similarity">
    <text evidence="4">Belongs to the flavoredoxin family.</text>
</comment>
<dbReference type="OrthoDB" id="9794638at2"/>
<dbReference type="AlphaFoldDB" id="A0A0V8J8N0"/>
<evidence type="ECO:0000256" key="1">
    <source>
        <dbReference type="ARBA" id="ARBA00001917"/>
    </source>
</evidence>
<evidence type="ECO:0000256" key="4">
    <source>
        <dbReference type="ARBA" id="ARBA00038054"/>
    </source>
</evidence>
<accession>A0A0V8J8N0</accession>
<keyword evidence="7" id="KW-1185">Reference proteome</keyword>
<dbReference type="SUPFAM" id="SSF50475">
    <property type="entry name" value="FMN-binding split barrel"/>
    <property type="match status" value="1"/>
</dbReference>
<dbReference type="InterPro" id="IPR012349">
    <property type="entry name" value="Split_barrel_FMN-bd"/>
</dbReference>
<evidence type="ECO:0000256" key="3">
    <source>
        <dbReference type="ARBA" id="ARBA00022643"/>
    </source>
</evidence>
<evidence type="ECO:0000313" key="6">
    <source>
        <dbReference type="EMBL" id="KSU83323.1"/>
    </source>
</evidence>
<gene>
    <name evidence="6" type="ORF">AS030_12175</name>
</gene>
<keyword evidence="2" id="KW-0285">Flavoprotein</keyword>
<evidence type="ECO:0000259" key="5">
    <source>
        <dbReference type="SMART" id="SM00903"/>
    </source>
</evidence>
<sequence>MKSIDPSQLSDRENYKFLTGSVIPRPVAFVTSLTKEGILNAAPFSYFNVVCSSPPLISVSVQRSNGNPKDTARNAMEAGEFVVHISDESYVEAINKTAASLPPDESEVELASLTPVDSTAVGVPGLREANIRLECVLDQSIPLGGTSENPACDLLIGRVVHYHIKEELYEEGRIDAVGLKPVSRLAGNNYSRLGDIFTLERPE</sequence>
<dbReference type="PANTHER" id="PTHR33798">
    <property type="entry name" value="FLAVOPROTEIN OXYGENASE"/>
    <property type="match status" value="1"/>
</dbReference>
<dbReference type="Proteomes" id="UP000054099">
    <property type="component" value="Unassembled WGS sequence"/>
</dbReference>
<organism evidence="6 7">
    <name type="scientific">Fictibacillus enclensis</name>
    <dbReference type="NCBI Taxonomy" id="1017270"/>
    <lineage>
        <taxon>Bacteria</taxon>
        <taxon>Bacillati</taxon>
        <taxon>Bacillota</taxon>
        <taxon>Bacilli</taxon>
        <taxon>Bacillales</taxon>
        <taxon>Fictibacillaceae</taxon>
        <taxon>Fictibacillus</taxon>
    </lineage>
</organism>
<dbReference type="Gene3D" id="2.30.110.10">
    <property type="entry name" value="Electron Transport, Fmn-binding Protein, Chain A"/>
    <property type="match status" value="1"/>
</dbReference>
<dbReference type="Pfam" id="PF01613">
    <property type="entry name" value="Flavin_Reduct"/>
    <property type="match status" value="1"/>
</dbReference>
<evidence type="ECO:0000256" key="2">
    <source>
        <dbReference type="ARBA" id="ARBA00022630"/>
    </source>
</evidence>